<feature type="transmembrane region" description="Helical" evidence="6">
    <location>
        <begin position="716"/>
        <end position="736"/>
    </location>
</feature>
<accession>A0A4R8DSM2</accession>
<dbReference type="Pfam" id="PF02687">
    <property type="entry name" value="FtsX"/>
    <property type="match status" value="2"/>
</dbReference>
<keyword evidence="3 6" id="KW-0812">Transmembrane</keyword>
<feature type="domain" description="ABC3 transporter permease C-terminal" evidence="7">
    <location>
        <begin position="667"/>
        <end position="776"/>
    </location>
</feature>
<dbReference type="OrthoDB" id="5933722at2"/>
<dbReference type="InterPro" id="IPR050250">
    <property type="entry name" value="Macrolide_Exporter_MacB"/>
</dbReference>
<organism evidence="9 10">
    <name type="scientific">Dinghuibacter silviterrae</name>
    <dbReference type="NCBI Taxonomy" id="1539049"/>
    <lineage>
        <taxon>Bacteria</taxon>
        <taxon>Pseudomonadati</taxon>
        <taxon>Bacteroidota</taxon>
        <taxon>Chitinophagia</taxon>
        <taxon>Chitinophagales</taxon>
        <taxon>Chitinophagaceae</taxon>
        <taxon>Dinghuibacter</taxon>
    </lineage>
</organism>
<feature type="transmembrane region" description="Helical" evidence="6">
    <location>
        <begin position="21"/>
        <end position="42"/>
    </location>
</feature>
<evidence type="ECO:0000313" key="9">
    <source>
        <dbReference type="EMBL" id="TDX01264.1"/>
    </source>
</evidence>
<feature type="transmembrane region" description="Helical" evidence="6">
    <location>
        <begin position="424"/>
        <end position="444"/>
    </location>
</feature>
<feature type="domain" description="MacB-like periplasmic core" evidence="8">
    <location>
        <begin position="431"/>
        <end position="604"/>
    </location>
</feature>
<keyword evidence="10" id="KW-1185">Reference proteome</keyword>
<name>A0A4R8DSM2_9BACT</name>
<dbReference type="RefSeq" id="WP_133993655.1">
    <property type="nucleotide sequence ID" value="NZ_SODV01000001.1"/>
</dbReference>
<keyword evidence="2" id="KW-1003">Cell membrane</keyword>
<evidence type="ECO:0000256" key="1">
    <source>
        <dbReference type="ARBA" id="ARBA00004651"/>
    </source>
</evidence>
<comment type="subcellular location">
    <subcellularLocation>
        <location evidence="1">Cell membrane</location>
        <topology evidence="1">Multi-pass membrane protein</topology>
    </subcellularLocation>
</comment>
<protein>
    <submittedName>
        <fullName evidence="9">FtsX-like permease family protein</fullName>
    </submittedName>
</protein>
<feature type="transmembrane region" description="Helical" evidence="6">
    <location>
        <begin position="282"/>
        <end position="304"/>
    </location>
</feature>
<feature type="transmembrane region" description="Helical" evidence="6">
    <location>
        <begin position="333"/>
        <end position="356"/>
    </location>
</feature>
<dbReference type="InterPro" id="IPR025857">
    <property type="entry name" value="MacB_PCD"/>
</dbReference>
<feature type="transmembrane region" description="Helical" evidence="6">
    <location>
        <begin position="376"/>
        <end position="399"/>
    </location>
</feature>
<reference evidence="9 10" key="1">
    <citation type="submission" date="2019-03" db="EMBL/GenBank/DDBJ databases">
        <title>Genomic Encyclopedia of Type Strains, Phase IV (KMG-IV): sequencing the most valuable type-strain genomes for metagenomic binning, comparative biology and taxonomic classification.</title>
        <authorList>
            <person name="Goeker M."/>
        </authorList>
    </citation>
    <scope>NUCLEOTIDE SEQUENCE [LARGE SCALE GENOMIC DNA]</scope>
    <source>
        <strain evidence="9 10">DSM 100059</strain>
    </source>
</reference>
<keyword evidence="5 6" id="KW-0472">Membrane</keyword>
<evidence type="ECO:0000256" key="5">
    <source>
        <dbReference type="ARBA" id="ARBA00023136"/>
    </source>
</evidence>
<evidence type="ECO:0000259" key="8">
    <source>
        <dbReference type="Pfam" id="PF12704"/>
    </source>
</evidence>
<dbReference type="EMBL" id="SODV01000001">
    <property type="protein sequence ID" value="TDX01264.1"/>
    <property type="molecule type" value="Genomic_DNA"/>
</dbReference>
<dbReference type="Proteomes" id="UP000294498">
    <property type="component" value="Unassembled WGS sequence"/>
</dbReference>
<gene>
    <name evidence="9" type="ORF">EDB95_2297</name>
</gene>
<dbReference type="GO" id="GO:0022857">
    <property type="term" value="F:transmembrane transporter activity"/>
    <property type="evidence" value="ECO:0007669"/>
    <property type="project" value="TreeGrafter"/>
</dbReference>
<evidence type="ECO:0000256" key="6">
    <source>
        <dbReference type="SAM" id="Phobius"/>
    </source>
</evidence>
<evidence type="ECO:0000256" key="2">
    <source>
        <dbReference type="ARBA" id="ARBA00022475"/>
    </source>
</evidence>
<dbReference type="GO" id="GO:0005886">
    <property type="term" value="C:plasma membrane"/>
    <property type="evidence" value="ECO:0007669"/>
    <property type="project" value="UniProtKB-SubCell"/>
</dbReference>
<feature type="transmembrane region" description="Helical" evidence="6">
    <location>
        <begin position="748"/>
        <end position="770"/>
    </location>
</feature>
<dbReference type="PANTHER" id="PTHR30572:SF18">
    <property type="entry name" value="ABC-TYPE MACROLIDE FAMILY EXPORT SYSTEM PERMEASE COMPONENT 2"/>
    <property type="match status" value="1"/>
</dbReference>
<evidence type="ECO:0000313" key="10">
    <source>
        <dbReference type="Proteomes" id="UP000294498"/>
    </source>
</evidence>
<dbReference type="Pfam" id="PF12704">
    <property type="entry name" value="MacB_PCD"/>
    <property type="match status" value="2"/>
</dbReference>
<proteinExistence type="predicted"/>
<evidence type="ECO:0000256" key="3">
    <source>
        <dbReference type="ARBA" id="ARBA00022692"/>
    </source>
</evidence>
<comment type="caution">
    <text evidence="9">The sequence shown here is derived from an EMBL/GenBank/DDBJ whole genome shotgun (WGS) entry which is preliminary data.</text>
</comment>
<evidence type="ECO:0000256" key="4">
    <source>
        <dbReference type="ARBA" id="ARBA00022989"/>
    </source>
</evidence>
<keyword evidence="4 6" id="KW-1133">Transmembrane helix</keyword>
<sequence length="787" mass="87435">MLRNFLVTSWRNLTKNRVYSLINILGLAAGMAVALLIGLWMADELSFDHYFPRHQRIAQAMNTQTINGEVKTGNTMSLAAGLEMRDKWTAEFRSVSLASWNLTHILGQGEVKITQEGMFVQPAFADIFSLKMIEGDRGTLNDPSSLLLNASTAKALFGGQDPLGKTVRVDNQYDMKVAGVFEDFPVNTTFARTHLLMPWARYVALEPDGFARWQTQWDNHSWQVFAELNPGVDMARTSAALGPVVRQHRADLKEDLLLQPMDNWHLYNEFKNGVIVGGRIEFVRMFGLIGGFVLLLACINFMNLSTARSERRAREVGVRKTLGSLRSQLVAQLYTESILVAFIALAFAFVFVRLSLPFFNTLSGKAMTLPFGDARFWALTLGFALFTGLVSGSYPALYLSSFKPIRVLKGTFKTGRGAALPRKVLVVVQFTVSVALIIGTIIVFRQIQYARNRSTGYEQAGLIVIKMSTPDIHGRYDALRSDLIRTGVVADMAESNSSTTHIVSSQSGFTWEGMDPHTKPELAYVSVTHDYGHTVQWQIAEGRDFSRSFPTDTGAMILNESAVKQMGLRLGMTLHKDGQDHRVIGIVRDMVMGSPYTPVAPTVYFLDYDWTESLLLRLDKPLPEALPRVAAVLARYNPGAPFDYHLVDDDYALKFSDEKRIGNLACVFAALAIFISCLGLFGLAGFVAEQRTKEMGVRKVLGASVFHLWKLQSSEFIFLVLLSCLIAMPLAGFYLQRWLEGYAYHTPLPGWVFGIAALGALVITVVTVSVQSVRAALANPVRSLRTE</sequence>
<evidence type="ECO:0000259" key="7">
    <source>
        <dbReference type="Pfam" id="PF02687"/>
    </source>
</evidence>
<feature type="domain" description="ABC3 transporter permease C-terminal" evidence="7">
    <location>
        <begin position="288"/>
        <end position="401"/>
    </location>
</feature>
<feature type="transmembrane region" description="Helical" evidence="6">
    <location>
        <begin position="667"/>
        <end position="688"/>
    </location>
</feature>
<feature type="domain" description="MacB-like periplasmic core" evidence="8">
    <location>
        <begin position="20"/>
        <end position="241"/>
    </location>
</feature>
<dbReference type="PANTHER" id="PTHR30572">
    <property type="entry name" value="MEMBRANE COMPONENT OF TRANSPORTER-RELATED"/>
    <property type="match status" value="1"/>
</dbReference>
<dbReference type="AlphaFoldDB" id="A0A4R8DSM2"/>
<dbReference type="InterPro" id="IPR003838">
    <property type="entry name" value="ABC3_permease_C"/>
</dbReference>